<sequence>MSTSTYPIIILFDSDVEDAFSSKNTPNYSSASPDYSLASPGNTSFDPLENSSKDRLASLTISHFHDDPYMKVMQAYNATSNESPIPLPRAPIAPPTVLPPSLVLPPSALFDPRDFFLEEILPPQK</sequence>
<evidence type="ECO:0000313" key="2">
    <source>
        <dbReference type="EMBL" id="GJS72587.1"/>
    </source>
</evidence>
<feature type="region of interest" description="Disordered" evidence="1">
    <location>
        <begin position="22"/>
        <end position="51"/>
    </location>
</feature>
<gene>
    <name evidence="2" type="ORF">Tco_0705428</name>
</gene>
<organism evidence="2 3">
    <name type="scientific">Tanacetum coccineum</name>
    <dbReference type="NCBI Taxonomy" id="301880"/>
    <lineage>
        <taxon>Eukaryota</taxon>
        <taxon>Viridiplantae</taxon>
        <taxon>Streptophyta</taxon>
        <taxon>Embryophyta</taxon>
        <taxon>Tracheophyta</taxon>
        <taxon>Spermatophyta</taxon>
        <taxon>Magnoliopsida</taxon>
        <taxon>eudicotyledons</taxon>
        <taxon>Gunneridae</taxon>
        <taxon>Pentapetalae</taxon>
        <taxon>asterids</taxon>
        <taxon>campanulids</taxon>
        <taxon>Asterales</taxon>
        <taxon>Asteraceae</taxon>
        <taxon>Asteroideae</taxon>
        <taxon>Anthemideae</taxon>
        <taxon>Anthemidinae</taxon>
        <taxon>Tanacetum</taxon>
    </lineage>
</organism>
<protein>
    <submittedName>
        <fullName evidence="2">Uncharacterized protein</fullName>
    </submittedName>
</protein>
<evidence type="ECO:0000256" key="1">
    <source>
        <dbReference type="SAM" id="MobiDB-lite"/>
    </source>
</evidence>
<dbReference type="Proteomes" id="UP001151760">
    <property type="component" value="Unassembled WGS sequence"/>
</dbReference>
<feature type="compositionally biased region" description="Polar residues" evidence="1">
    <location>
        <begin position="22"/>
        <end position="45"/>
    </location>
</feature>
<accession>A0ABQ4Y5F8</accession>
<keyword evidence="3" id="KW-1185">Reference proteome</keyword>
<dbReference type="EMBL" id="BQNB010010090">
    <property type="protein sequence ID" value="GJS72587.1"/>
    <property type="molecule type" value="Genomic_DNA"/>
</dbReference>
<evidence type="ECO:0000313" key="3">
    <source>
        <dbReference type="Proteomes" id="UP001151760"/>
    </source>
</evidence>
<name>A0ABQ4Y5F8_9ASTR</name>
<comment type="caution">
    <text evidence="2">The sequence shown here is derived from an EMBL/GenBank/DDBJ whole genome shotgun (WGS) entry which is preliminary data.</text>
</comment>
<proteinExistence type="predicted"/>
<reference evidence="2" key="2">
    <citation type="submission" date="2022-01" db="EMBL/GenBank/DDBJ databases">
        <authorList>
            <person name="Yamashiro T."/>
            <person name="Shiraishi A."/>
            <person name="Satake H."/>
            <person name="Nakayama K."/>
        </authorList>
    </citation>
    <scope>NUCLEOTIDE SEQUENCE</scope>
</reference>
<reference evidence="2" key="1">
    <citation type="journal article" date="2022" name="Int. J. Mol. Sci.">
        <title>Draft Genome of Tanacetum Coccineum: Genomic Comparison of Closely Related Tanacetum-Family Plants.</title>
        <authorList>
            <person name="Yamashiro T."/>
            <person name="Shiraishi A."/>
            <person name="Nakayama K."/>
            <person name="Satake H."/>
        </authorList>
    </citation>
    <scope>NUCLEOTIDE SEQUENCE</scope>
</reference>